<accession>A0A1M7PB99</accession>
<reference evidence="1 2" key="1">
    <citation type="submission" date="2016-11" db="EMBL/GenBank/DDBJ databases">
        <authorList>
            <person name="Jaros S."/>
            <person name="Januszkiewicz K."/>
            <person name="Wedrychowicz H."/>
        </authorList>
    </citation>
    <scope>NUCLEOTIDE SEQUENCE [LARGE SCALE GENOMIC DNA]</scope>
    <source>
        <strain evidence="1 2">DSM 46144</strain>
    </source>
</reference>
<dbReference type="Proteomes" id="UP000184440">
    <property type="component" value="Unassembled WGS sequence"/>
</dbReference>
<sequence length="74" mass="8013">MEPAPKDPWLVARTLVVIPLPANVMPAVVYNAVSQVVRRAAGDRPIPEVRVTEYNLQSGRRVILVGGAARPEAN</sequence>
<organism evidence="1 2">
    <name type="scientific">Cryptosporangium aurantiacum</name>
    <dbReference type="NCBI Taxonomy" id="134849"/>
    <lineage>
        <taxon>Bacteria</taxon>
        <taxon>Bacillati</taxon>
        <taxon>Actinomycetota</taxon>
        <taxon>Actinomycetes</taxon>
        <taxon>Cryptosporangiales</taxon>
        <taxon>Cryptosporangiaceae</taxon>
        <taxon>Cryptosporangium</taxon>
    </lineage>
</organism>
<evidence type="ECO:0000313" key="2">
    <source>
        <dbReference type="Proteomes" id="UP000184440"/>
    </source>
</evidence>
<protein>
    <submittedName>
        <fullName evidence="1">Uncharacterized protein</fullName>
    </submittedName>
</protein>
<proteinExistence type="predicted"/>
<dbReference type="AlphaFoldDB" id="A0A1M7PB99"/>
<keyword evidence="2" id="KW-1185">Reference proteome</keyword>
<dbReference type="STRING" id="134849.SAMN05443668_103152"/>
<dbReference type="EMBL" id="FRCS01000003">
    <property type="protein sequence ID" value="SHN14093.1"/>
    <property type="molecule type" value="Genomic_DNA"/>
</dbReference>
<gene>
    <name evidence="1" type="ORF">SAMN05443668_103152</name>
</gene>
<evidence type="ECO:0000313" key="1">
    <source>
        <dbReference type="EMBL" id="SHN14093.1"/>
    </source>
</evidence>
<name>A0A1M7PB99_9ACTN</name>